<feature type="compositionally biased region" description="Low complexity" evidence="2">
    <location>
        <begin position="9"/>
        <end position="25"/>
    </location>
</feature>
<dbReference type="GO" id="GO:0007041">
    <property type="term" value="P:lysosomal transport"/>
    <property type="evidence" value="ECO:0007669"/>
    <property type="project" value="TreeGrafter"/>
</dbReference>
<evidence type="ECO:0000259" key="3">
    <source>
        <dbReference type="Pfam" id="PF04129"/>
    </source>
</evidence>
<sequence length="238" mass="27051">MQQASSGNARTTTSSESESAAQSEDSYTEVNDEIVRKALESGMDLREYSAKLEEQLKNAQKSAVGDCIEQADKLAELHIELTACDDAFARLEDMLMGFQSELGTISSDMKRLQQQSKYLDAMLSYDSVERDVGEREFLEQLHELQHKLQFIKAQEFKEAKAVADVQDVIENLKYKAMAKVRNWLLMKISSFKKPLTNYQIPQGALLKNRFFYEFLLANDRQVAREVGCCAIFVVSLFS</sequence>
<feature type="domain" description="Vps52 coiled-coil" evidence="3">
    <location>
        <begin position="128"/>
        <end position="215"/>
    </location>
</feature>
<organism evidence="6">
    <name type="scientific">Anisakis simplex</name>
    <name type="common">Herring worm</name>
    <dbReference type="NCBI Taxonomy" id="6269"/>
    <lineage>
        <taxon>Eukaryota</taxon>
        <taxon>Metazoa</taxon>
        <taxon>Ecdysozoa</taxon>
        <taxon>Nematoda</taxon>
        <taxon>Chromadorea</taxon>
        <taxon>Rhabditida</taxon>
        <taxon>Spirurina</taxon>
        <taxon>Ascaridomorpha</taxon>
        <taxon>Ascaridoidea</taxon>
        <taxon>Anisakidae</taxon>
        <taxon>Anisakis</taxon>
        <taxon>Anisakis simplex complex</taxon>
    </lineage>
</organism>
<evidence type="ECO:0000313" key="5">
    <source>
        <dbReference type="Proteomes" id="UP000267096"/>
    </source>
</evidence>
<accession>A0A0M3KGR8</accession>
<dbReference type="AlphaFoldDB" id="A0A0M3KGR8"/>
<dbReference type="PANTHER" id="PTHR14190">
    <property type="entry name" value="SUPPRESSOR OF ACTIN MUTATIONS 2/VACUOLAR PROTEIN SORTING 52"/>
    <property type="match status" value="1"/>
</dbReference>
<dbReference type="GO" id="GO:0019905">
    <property type="term" value="F:syntaxin binding"/>
    <property type="evidence" value="ECO:0007669"/>
    <property type="project" value="TreeGrafter"/>
</dbReference>
<proteinExistence type="predicted"/>
<keyword evidence="5" id="KW-1185">Reference proteome</keyword>
<dbReference type="EMBL" id="UYRR01037483">
    <property type="protein sequence ID" value="VDK70522.1"/>
    <property type="molecule type" value="Genomic_DNA"/>
</dbReference>
<dbReference type="GO" id="GO:0032456">
    <property type="term" value="P:endocytic recycling"/>
    <property type="evidence" value="ECO:0007669"/>
    <property type="project" value="TreeGrafter"/>
</dbReference>
<dbReference type="GO" id="GO:0042147">
    <property type="term" value="P:retrograde transport, endosome to Golgi"/>
    <property type="evidence" value="ECO:0007669"/>
    <property type="project" value="TreeGrafter"/>
</dbReference>
<dbReference type="OrthoDB" id="19482at2759"/>
<gene>
    <name evidence="4" type="ORF">ASIM_LOCUS19566</name>
</gene>
<feature type="region of interest" description="Disordered" evidence="2">
    <location>
        <begin position="1"/>
        <end position="33"/>
    </location>
</feature>
<evidence type="ECO:0000256" key="2">
    <source>
        <dbReference type="SAM" id="MobiDB-lite"/>
    </source>
</evidence>
<dbReference type="InterPro" id="IPR007258">
    <property type="entry name" value="Vps52"/>
</dbReference>
<reference evidence="6" key="1">
    <citation type="submission" date="2017-02" db="UniProtKB">
        <authorList>
            <consortium name="WormBaseParasite"/>
        </authorList>
    </citation>
    <scope>IDENTIFICATION</scope>
</reference>
<protein>
    <recommendedName>
        <fullName evidence="1">Vacuolar protein sorting-associated protein 52 homolog</fullName>
    </recommendedName>
</protein>
<dbReference type="InterPro" id="IPR048319">
    <property type="entry name" value="Vps52_CC"/>
</dbReference>
<dbReference type="GO" id="GO:0005829">
    <property type="term" value="C:cytosol"/>
    <property type="evidence" value="ECO:0007669"/>
    <property type="project" value="GOC"/>
</dbReference>
<dbReference type="PANTHER" id="PTHR14190:SF7">
    <property type="entry name" value="VACUOLAR PROTEIN SORTING-ASSOCIATED PROTEIN 52 HOMOLOG"/>
    <property type="match status" value="1"/>
</dbReference>
<name>A0A0M3KGR8_ANISI</name>
<dbReference type="GO" id="GO:0006896">
    <property type="term" value="P:Golgi to vacuole transport"/>
    <property type="evidence" value="ECO:0007669"/>
    <property type="project" value="TreeGrafter"/>
</dbReference>
<evidence type="ECO:0000313" key="4">
    <source>
        <dbReference type="EMBL" id="VDK70522.1"/>
    </source>
</evidence>
<dbReference type="WBParaSite" id="ASIM_0002018201-mRNA-1">
    <property type="protein sequence ID" value="ASIM_0002018201-mRNA-1"/>
    <property type="gene ID" value="ASIM_0002018201"/>
</dbReference>
<dbReference type="Pfam" id="PF04129">
    <property type="entry name" value="Vps52_CC"/>
    <property type="match status" value="1"/>
</dbReference>
<evidence type="ECO:0000313" key="6">
    <source>
        <dbReference type="WBParaSite" id="ASIM_0002018201-mRNA-1"/>
    </source>
</evidence>
<dbReference type="GO" id="GO:0000938">
    <property type="term" value="C:GARP complex"/>
    <property type="evidence" value="ECO:0007669"/>
    <property type="project" value="TreeGrafter"/>
</dbReference>
<evidence type="ECO:0000256" key="1">
    <source>
        <dbReference type="ARBA" id="ARBA00017083"/>
    </source>
</evidence>
<reference evidence="4 5" key="2">
    <citation type="submission" date="2018-11" db="EMBL/GenBank/DDBJ databases">
        <authorList>
            <consortium name="Pathogen Informatics"/>
        </authorList>
    </citation>
    <scope>NUCLEOTIDE SEQUENCE [LARGE SCALE GENOMIC DNA]</scope>
</reference>
<dbReference type="Proteomes" id="UP000267096">
    <property type="component" value="Unassembled WGS sequence"/>
</dbReference>